<feature type="transmembrane region" description="Helical" evidence="1">
    <location>
        <begin position="85"/>
        <end position="104"/>
    </location>
</feature>
<accession>A0A1Z8B575</accession>
<dbReference type="Proteomes" id="UP000196102">
    <property type="component" value="Unassembled WGS sequence"/>
</dbReference>
<organism evidence="3 4">
    <name type="scientific">Nonlabens dokdonensis</name>
    <dbReference type="NCBI Taxonomy" id="328515"/>
    <lineage>
        <taxon>Bacteria</taxon>
        <taxon>Pseudomonadati</taxon>
        <taxon>Bacteroidota</taxon>
        <taxon>Flavobacteriia</taxon>
        <taxon>Flavobacteriales</taxon>
        <taxon>Flavobacteriaceae</taxon>
        <taxon>Nonlabens</taxon>
    </lineage>
</organism>
<dbReference type="EMBL" id="MAAX01000076">
    <property type="protein sequence ID" value="OUS17751.1"/>
    <property type="molecule type" value="Genomic_DNA"/>
</dbReference>
<dbReference type="RefSeq" id="WP_303686233.1">
    <property type="nucleotide sequence ID" value="NZ_CAJXYO010000019.1"/>
</dbReference>
<evidence type="ECO:0000259" key="2">
    <source>
        <dbReference type="Pfam" id="PF03544"/>
    </source>
</evidence>
<reference evidence="4" key="1">
    <citation type="journal article" date="2017" name="Proc. Natl. Acad. Sci. U.S.A.">
        <title>Simulation of Deepwater Horizon oil plume reveals substrate specialization within a complex community of hydrocarbon-degraders.</title>
        <authorList>
            <person name="Hu P."/>
            <person name="Dubinsky E.A."/>
            <person name="Probst A.J."/>
            <person name="Wang J."/>
            <person name="Sieber C.M.K."/>
            <person name="Tom L.M."/>
            <person name="Gardinali P."/>
            <person name="Banfield J.F."/>
            <person name="Atlas R.M."/>
            <person name="Andersen G.L."/>
        </authorList>
    </citation>
    <scope>NUCLEOTIDE SEQUENCE [LARGE SCALE GENOMIC DNA]</scope>
</reference>
<keyword evidence="1" id="KW-0472">Membrane</keyword>
<proteinExistence type="predicted"/>
<dbReference type="GO" id="GO:0055085">
    <property type="term" value="P:transmembrane transport"/>
    <property type="evidence" value="ECO:0007669"/>
    <property type="project" value="InterPro"/>
</dbReference>
<feature type="domain" description="TonB C-terminal" evidence="2">
    <location>
        <begin position="257"/>
        <end position="314"/>
    </location>
</feature>
<evidence type="ECO:0000256" key="1">
    <source>
        <dbReference type="SAM" id="Phobius"/>
    </source>
</evidence>
<evidence type="ECO:0000313" key="4">
    <source>
        <dbReference type="Proteomes" id="UP000196102"/>
    </source>
</evidence>
<protein>
    <recommendedName>
        <fullName evidence="2">TonB C-terminal domain-containing protein</fullName>
    </recommendedName>
</protein>
<evidence type="ECO:0000313" key="3">
    <source>
        <dbReference type="EMBL" id="OUS17751.1"/>
    </source>
</evidence>
<dbReference type="AlphaFoldDB" id="A0A1Z8B575"/>
<keyword evidence="1" id="KW-0812">Transmembrane</keyword>
<keyword evidence="1" id="KW-1133">Transmembrane helix</keyword>
<comment type="caution">
    <text evidence="3">The sequence shown here is derived from an EMBL/GenBank/DDBJ whole genome shotgun (WGS) entry which is preliminary data.</text>
</comment>
<sequence length="319" mass="35723">MKEFYSFKIPEPCHEDWSQMTPSAKGRFCSSCEKTVIDFTKMSSFEISNYLKENIHNGVCGRIYKSQLDRVVVQIPAKMMLDPRLAHRFFAMALLIVMGTTLFSCVNDSGNKQKIDAVEVIELEDADSLMLGVVPPPKAITDSTKVECDKHLQPDSSDEVIPIAGGFVAAPPPITVTVGMVEPPPMPPPVGIIVIEDEYNKSVPFAIVTNPPEFPNTPSGMNNAERRKYFSDLMQQHIKTHFNEKILDTTILGRHRISTQFKIDVTGKVTDVKVKSEYEVLEKKARRVLELLPLFKPSKNNKGEKVAVTYALPIILEND</sequence>
<gene>
    <name evidence="3" type="ORF">A9Q93_04680</name>
</gene>
<dbReference type="SUPFAM" id="SSF74653">
    <property type="entry name" value="TolA/TonB C-terminal domain"/>
    <property type="match status" value="1"/>
</dbReference>
<dbReference type="InterPro" id="IPR037682">
    <property type="entry name" value="TonB_C"/>
</dbReference>
<name>A0A1Z8B575_9FLAO</name>
<dbReference type="Pfam" id="PF03544">
    <property type="entry name" value="TonB_C"/>
    <property type="match status" value="1"/>
</dbReference>
<dbReference type="Gene3D" id="3.30.1150.10">
    <property type="match status" value="1"/>
</dbReference>